<reference evidence="3 4" key="1">
    <citation type="submission" date="2019-12" db="EMBL/GenBank/DDBJ databases">
        <title>the WGS of Blastococcus saxobsidens 67B17.</title>
        <authorList>
            <person name="Jiang Z."/>
        </authorList>
    </citation>
    <scope>NUCLEOTIDE SEQUENCE [LARGE SCALE GENOMIC DNA]</scope>
    <source>
        <strain evidence="3 4">67B17</strain>
    </source>
</reference>
<feature type="region of interest" description="Disordered" evidence="1">
    <location>
        <begin position="19"/>
        <end position="48"/>
    </location>
</feature>
<feature type="compositionally biased region" description="Low complexity" evidence="1">
    <location>
        <begin position="19"/>
        <end position="35"/>
    </location>
</feature>
<feature type="signal peptide" evidence="2">
    <location>
        <begin position="1"/>
        <end position="17"/>
    </location>
</feature>
<feature type="chain" id="PRO_5038976955" evidence="2">
    <location>
        <begin position="18"/>
        <end position="138"/>
    </location>
</feature>
<proteinExistence type="predicted"/>
<dbReference type="RefSeq" id="WP_163202062.1">
    <property type="nucleotide sequence ID" value="NZ_JAAGWG010000002.1"/>
</dbReference>
<comment type="caution">
    <text evidence="3">The sequence shown here is derived from an EMBL/GenBank/DDBJ whole genome shotgun (WGS) entry which is preliminary data.</text>
</comment>
<feature type="compositionally biased region" description="Basic and acidic residues" evidence="1">
    <location>
        <begin position="36"/>
        <end position="48"/>
    </location>
</feature>
<organism evidence="3 4">
    <name type="scientific">Blastococcus saxobsidens</name>
    <dbReference type="NCBI Taxonomy" id="138336"/>
    <lineage>
        <taxon>Bacteria</taxon>
        <taxon>Bacillati</taxon>
        <taxon>Actinomycetota</taxon>
        <taxon>Actinomycetes</taxon>
        <taxon>Geodermatophilales</taxon>
        <taxon>Geodermatophilaceae</taxon>
        <taxon>Blastococcus</taxon>
    </lineage>
</organism>
<evidence type="ECO:0000256" key="2">
    <source>
        <dbReference type="SAM" id="SignalP"/>
    </source>
</evidence>
<name>A0A6L9VZH8_9ACTN</name>
<dbReference type="EMBL" id="JAAGWG010000002">
    <property type="protein sequence ID" value="NEK84671.1"/>
    <property type="molecule type" value="Genomic_DNA"/>
</dbReference>
<evidence type="ECO:0000256" key="1">
    <source>
        <dbReference type="SAM" id="MobiDB-lite"/>
    </source>
</evidence>
<feature type="region of interest" description="Disordered" evidence="1">
    <location>
        <begin position="102"/>
        <end position="138"/>
    </location>
</feature>
<evidence type="ECO:0000313" key="3">
    <source>
        <dbReference type="EMBL" id="NEK84671.1"/>
    </source>
</evidence>
<evidence type="ECO:0000313" key="4">
    <source>
        <dbReference type="Proteomes" id="UP000479241"/>
    </source>
</evidence>
<accession>A0A6L9VZH8</accession>
<protein>
    <submittedName>
        <fullName evidence="3">Uncharacterized protein</fullName>
    </submittedName>
</protein>
<sequence length="138" mass="14489">MLVLPLGVLLLAGCAFAGGSSASPSSSAPEDPTAPAREDIERQLTGRDDVAEAEVLYRDDVTVPGSVAVDVTLAPGGDREVVAEEIVRLVWTSPIEPVNTITIEIGDPQDPPGLSRIVSLSDDAQREAIESQYGPRPE</sequence>
<dbReference type="Proteomes" id="UP000479241">
    <property type="component" value="Unassembled WGS sequence"/>
</dbReference>
<dbReference type="AlphaFoldDB" id="A0A6L9VZH8"/>
<gene>
    <name evidence="3" type="ORF">GCU60_02680</name>
</gene>
<keyword evidence="2" id="KW-0732">Signal</keyword>